<evidence type="ECO:0000313" key="2">
    <source>
        <dbReference type="Proteomes" id="UP001057402"/>
    </source>
</evidence>
<sequence length="367" mass="40492">MAAFSAARMLTGCPFPERVIDGGTCDRRRGAKTVRMSVASDAGTSKYEEGNLALPKWAGKSPLARLLGTLISFKPFYSVLKQGARDVLISTAEKNNIPWRAMTKEILHSDVYMEFETIRDPSLVYPDYYLNPFHAYEDGNLSWLAAAEVEAATLSLFVRAIPEASSKEEASLVIRGNWLKAIRQHLERHSGNLAVNDILDIGCSVGISTNHLADAFPSAHVTGLDLSPYFLSVAKHKEKKRAPRKNPIRWIHANGEATGLPSKSFDLVSFALVLHECPVRATVNLLEESMRLLRPGGTLVVMDQAPESKVIQDLPPVLFTVVKSTEPFLDEYYLLDLKKAIEDAGFLNVSLGLTDPRHRTVTASAPY</sequence>
<organism evidence="1 2">
    <name type="scientific">Melastoma candidum</name>
    <dbReference type="NCBI Taxonomy" id="119954"/>
    <lineage>
        <taxon>Eukaryota</taxon>
        <taxon>Viridiplantae</taxon>
        <taxon>Streptophyta</taxon>
        <taxon>Embryophyta</taxon>
        <taxon>Tracheophyta</taxon>
        <taxon>Spermatophyta</taxon>
        <taxon>Magnoliopsida</taxon>
        <taxon>eudicotyledons</taxon>
        <taxon>Gunneridae</taxon>
        <taxon>Pentapetalae</taxon>
        <taxon>rosids</taxon>
        <taxon>malvids</taxon>
        <taxon>Myrtales</taxon>
        <taxon>Melastomataceae</taxon>
        <taxon>Melastomatoideae</taxon>
        <taxon>Melastomateae</taxon>
        <taxon>Melastoma</taxon>
    </lineage>
</organism>
<dbReference type="Proteomes" id="UP001057402">
    <property type="component" value="Chromosome 6"/>
</dbReference>
<accession>A0ACB9QCL5</accession>
<reference evidence="2" key="1">
    <citation type="journal article" date="2023" name="Front. Plant Sci.">
        <title>Chromosomal-level genome assembly of Melastoma candidum provides insights into trichome evolution.</title>
        <authorList>
            <person name="Zhong Y."/>
            <person name="Wu W."/>
            <person name="Sun C."/>
            <person name="Zou P."/>
            <person name="Liu Y."/>
            <person name="Dai S."/>
            <person name="Zhou R."/>
        </authorList>
    </citation>
    <scope>NUCLEOTIDE SEQUENCE [LARGE SCALE GENOMIC DNA]</scope>
</reference>
<name>A0ACB9QCL5_9MYRT</name>
<proteinExistence type="predicted"/>
<comment type="caution">
    <text evidence="1">The sequence shown here is derived from an EMBL/GenBank/DDBJ whole genome shotgun (WGS) entry which is preliminary data.</text>
</comment>
<protein>
    <submittedName>
        <fullName evidence="1">Uncharacterized protein</fullName>
    </submittedName>
</protein>
<evidence type="ECO:0000313" key="1">
    <source>
        <dbReference type="EMBL" id="KAI4363858.1"/>
    </source>
</evidence>
<dbReference type="EMBL" id="CM042885">
    <property type="protein sequence ID" value="KAI4363858.1"/>
    <property type="molecule type" value="Genomic_DNA"/>
</dbReference>
<keyword evidence="2" id="KW-1185">Reference proteome</keyword>
<gene>
    <name evidence="1" type="ORF">MLD38_020025</name>
</gene>